<dbReference type="SUPFAM" id="SSF56935">
    <property type="entry name" value="Porins"/>
    <property type="match status" value="1"/>
</dbReference>
<evidence type="ECO:0000256" key="12">
    <source>
        <dbReference type="RuleBase" id="RU003357"/>
    </source>
</evidence>
<reference evidence="16" key="1">
    <citation type="submission" date="2017-06" db="EMBL/GenBank/DDBJ databases">
        <authorList>
            <person name="Varghese N."/>
            <person name="Submissions S."/>
        </authorList>
    </citation>
    <scope>NUCLEOTIDE SEQUENCE [LARGE SCALE GENOMIC DNA]</scope>
    <source>
        <strain evidence="16">LNB2</strain>
    </source>
</reference>
<dbReference type="InterPro" id="IPR039426">
    <property type="entry name" value="TonB-dep_rcpt-like"/>
</dbReference>
<accession>A0A239KKR7</accession>
<evidence type="ECO:0000256" key="2">
    <source>
        <dbReference type="ARBA" id="ARBA00022448"/>
    </source>
</evidence>
<evidence type="ECO:0000313" key="15">
    <source>
        <dbReference type="EMBL" id="SNT17774.1"/>
    </source>
</evidence>
<keyword evidence="7" id="KW-0406">Ion transport</keyword>
<proteinExistence type="inferred from homology"/>
<dbReference type="PANTHER" id="PTHR32552">
    <property type="entry name" value="FERRICHROME IRON RECEPTOR-RELATED"/>
    <property type="match status" value="1"/>
</dbReference>
<keyword evidence="5 11" id="KW-0812">Transmembrane</keyword>
<keyword evidence="3 11" id="KW-1134">Transmembrane beta strand</keyword>
<dbReference type="InterPro" id="IPR011662">
    <property type="entry name" value="Secretin/TonB_short_N"/>
</dbReference>
<dbReference type="Gene3D" id="3.55.50.30">
    <property type="match status" value="1"/>
</dbReference>
<dbReference type="GO" id="GO:0006826">
    <property type="term" value="P:iron ion transport"/>
    <property type="evidence" value="ECO:0007669"/>
    <property type="project" value="UniProtKB-KW"/>
</dbReference>
<evidence type="ECO:0000256" key="9">
    <source>
        <dbReference type="ARBA" id="ARBA00023136"/>
    </source>
</evidence>
<dbReference type="InterPro" id="IPR012910">
    <property type="entry name" value="Plug_dom"/>
</dbReference>
<evidence type="ECO:0000259" key="14">
    <source>
        <dbReference type="SMART" id="SM00965"/>
    </source>
</evidence>
<evidence type="ECO:0000256" key="7">
    <source>
        <dbReference type="ARBA" id="ARBA00023065"/>
    </source>
</evidence>
<keyword evidence="13" id="KW-0732">Signal</keyword>
<keyword evidence="10 11" id="KW-0998">Cell outer membrane</keyword>
<comment type="subcellular location">
    <subcellularLocation>
        <location evidence="1 11">Cell outer membrane</location>
        <topology evidence="1 11">Multi-pass membrane protein</topology>
    </subcellularLocation>
</comment>
<sequence>MFLKYTALAAGTALASLIVAPASAQSYAQAQSYGMPSQPLGSALKHLASTADIQILFSNADVDGKQAPALSGRFTPDEALRRLLTGSGLTHQNAGSNVVVVRGGVRPIAAQMNASPSRRMAPAEPVAPPPAVDEPAATGLEDIVVTAQKRAENLQETPLAISAVTEHTIEARSISSVANLGSIAPSLVVSAAAGAPNNAGLFIRGLGSADPLLTADSPVGMYVDGIIIARSAGSAFEIADLERVEVLRGPQGTLYGRNTIGGAVNLITRKPGERFSVRQKFSVGNYDFLQSRTVIDTGELGDSGLRASFTYLHKQRDGIVDNLKTPDDRDPGAYRADGARAAVVFDQGGGFRANYAYDYNRSKAFSNAFQLIAARQDLYAFFAASPAAGGGTFTVSPNRLDQISIDSDGKVIDKVQGHTLTLEIDINDDTTLKSLTGYRKWTQDVADSSFGGNADLLGRRVGQGATLFPVSLYHAAGYRHQRQWSQELNLIGKIGYAIEYVLGAYYFNEKGHEDSPQVVDFITAGGAFRTMPQLNYSAESTTKALFMQSTWHVSDRLGLTGGMRYTWDDKEIDQTQPITRAPAIDFSKFNWAVTADYQFDDGIMGYARIATGYKAGGFSARAFDSGFGPESLTSYEIGLKADLFDRRLRFNTTAYYADHKDLQVNSFQAGVGGASAIITNAGKARYKGIEIEANAVPYEGLSTYATFGYVDRKFKKFEIFNTSPNSLGYPVGQIVDIADIAKFTYSAPTTLNAGAQYEFAAGDVGNIAFRLDYNYRGKVYFHPNPLTAPFADQVAAPARGLLDARITLSELEIGTGTASIAFWGKNITDKKYKAVGIDFGSLGFGGNVYGDPATWGLDLSLKF</sequence>
<dbReference type="Pfam" id="PF07660">
    <property type="entry name" value="STN"/>
    <property type="match status" value="1"/>
</dbReference>
<dbReference type="CDD" id="cd01347">
    <property type="entry name" value="ligand_gated_channel"/>
    <property type="match status" value="1"/>
</dbReference>
<evidence type="ECO:0000256" key="8">
    <source>
        <dbReference type="ARBA" id="ARBA00023077"/>
    </source>
</evidence>
<dbReference type="OrthoDB" id="9760333at2"/>
<evidence type="ECO:0000256" key="3">
    <source>
        <dbReference type="ARBA" id="ARBA00022452"/>
    </source>
</evidence>
<dbReference type="PANTHER" id="PTHR32552:SF81">
    <property type="entry name" value="TONB-DEPENDENT OUTER MEMBRANE RECEPTOR"/>
    <property type="match status" value="1"/>
</dbReference>
<evidence type="ECO:0000256" key="4">
    <source>
        <dbReference type="ARBA" id="ARBA00022496"/>
    </source>
</evidence>
<dbReference type="GO" id="GO:0009279">
    <property type="term" value="C:cell outer membrane"/>
    <property type="evidence" value="ECO:0007669"/>
    <property type="project" value="UniProtKB-SubCell"/>
</dbReference>
<comment type="similarity">
    <text evidence="11 12">Belongs to the TonB-dependent receptor family.</text>
</comment>
<evidence type="ECO:0000256" key="6">
    <source>
        <dbReference type="ARBA" id="ARBA00023004"/>
    </source>
</evidence>
<feature type="signal peptide" evidence="13">
    <location>
        <begin position="1"/>
        <end position="24"/>
    </location>
</feature>
<name>A0A239KKR7_9SPHN</name>
<dbReference type="AlphaFoldDB" id="A0A239KKR7"/>
<keyword evidence="8 12" id="KW-0798">TonB box</keyword>
<dbReference type="RefSeq" id="WP_089221365.1">
    <property type="nucleotide sequence ID" value="NZ_FZOS01000053.1"/>
</dbReference>
<evidence type="ECO:0000256" key="5">
    <source>
        <dbReference type="ARBA" id="ARBA00022692"/>
    </source>
</evidence>
<dbReference type="InterPro" id="IPR000531">
    <property type="entry name" value="Beta-barrel_TonB"/>
</dbReference>
<dbReference type="InterPro" id="IPR036942">
    <property type="entry name" value="Beta-barrel_TonB_sf"/>
</dbReference>
<keyword evidence="4" id="KW-0410">Iron transport</keyword>
<gene>
    <name evidence="15" type="ORF">SAMN06295912_1533</name>
</gene>
<dbReference type="EMBL" id="FZOS01000053">
    <property type="protein sequence ID" value="SNT17774.1"/>
    <property type="molecule type" value="Genomic_DNA"/>
</dbReference>
<organism evidence="15 16">
    <name type="scientific">Edaphosphingomonas laterariae</name>
    <dbReference type="NCBI Taxonomy" id="861865"/>
    <lineage>
        <taxon>Bacteria</taxon>
        <taxon>Pseudomonadati</taxon>
        <taxon>Pseudomonadota</taxon>
        <taxon>Alphaproteobacteria</taxon>
        <taxon>Sphingomonadales</taxon>
        <taxon>Rhizorhabdaceae</taxon>
        <taxon>Edaphosphingomonas</taxon>
    </lineage>
</organism>
<keyword evidence="16" id="KW-1185">Reference proteome</keyword>
<evidence type="ECO:0000256" key="11">
    <source>
        <dbReference type="PROSITE-ProRule" id="PRU01360"/>
    </source>
</evidence>
<evidence type="ECO:0000256" key="13">
    <source>
        <dbReference type="SAM" id="SignalP"/>
    </source>
</evidence>
<evidence type="ECO:0000256" key="1">
    <source>
        <dbReference type="ARBA" id="ARBA00004571"/>
    </source>
</evidence>
<dbReference type="Pfam" id="PF07715">
    <property type="entry name" value="Plug"/>
    <property type="match status" value="1"/>
</dbReference>
<evidence type="ECO:0000256" key="10">
    <source>
        <dbReference type="ARBA" id="ARBA00023237"/>
    </source>
</evidence>
<dbReference type="Pfam" id="PF00593">
    <property type="entry name" value="TonB_dep_Rec_b-barrel"/>
    <property type="match status" value="1"/>
</dbReference>
<feature type="domain" description="Secretin/TonB short N-terminal" evidence="14">
    <location>
        <begin position="53"/>
        <end position="104"/>
    </location>
</feature>
<keyword evidence="2 11" id="KW-0813">Transport</keyword>
<keyword evidence="9 11" id="KW-0472">Membrane</keyword>
<evidence type="ECO:0000313" key="16">
    <source>
        <dbReference type="Proteomes" id="UP000198281"/>
    </source>
</evidence>
<feature type="chain" id="PRO_5013212446" evidence="13">
    <location>
        <begin position="25"/>
        <end position="863"/>
    </location>
</feature>
<dbReference type="SMART" id="SM00965">
    <property type="entry name" value="STN"/>
    <property type="match status" value="1"/>
</dbReference>
<dbReference type="Gene3D" id="2.40.170.20">
    <property type="entry name" value="TonB-dependent receptor, beta-barrel domain"/>
    <property type="match status" value="1"/>
</dbReference>
<keyword evidence="6" id="KW-0408">Iron</keyword>
<dbReference type="Proteomes" id="UP000198281">
    <property type="component" value="Unassembled WGS sequence"/>
</dbReference>
<protein>
    <submittedName>
        <fullName evidence="15">Iron complex outermembrane recepter protein</fullName>
    </submittedName>
</protein>
<dbReference type="PROSITE" id="PS52016">
    <property type="entry name" value="TONB_DEPENDENT_REC_3"/>
    <property type="match status" value="1"/>
</dbReference>